<dbReference type="RefSeq" id="WP_135188663.1">
    <property type="nucleotide sequence ID" value="NZ_SPUM01000031.1"/>
</dbReference>
<evidence type="ECO:0000313" key="4">
    <source>
        <dbReference type="EMBL" id="TFW34029.1"/>
    </source>
</evidence>
<sequence>MALATRCPHCGKRFRVAADQLKLRGGIVRCGACHEIFDGNATLIDLDALAAGKPPAATITAPVPAEPARPASSDNSESVAASVWRRVPAQAETSHEDPPEAKPEEAQQPSPDDEQPQAPAPANEPGADGHTIYTLHLDHTLDPLGILPDTEPDEEEKTEAQLDAEPAIEEEADAEAAPQAEPTPVPEPHAAPALEQGAVPESEPADPPRAQPAPALATPAVAESGRIEPTLGLPVDEELVAVPLPDDDHELDAPSRHAAPQAQSGPLPLRESAPSEPPIAYVRPARPRVADSKPGRRSKLTPTKIAQPRLRVPESDEPEFVRRSRQQEKSGKIRRIVMAAGSVILLLVLAVQAMTTYRNVLAARYPDAKPALAAICHALGCRVELPTQIDNLSIEQGELVNLGNNAYSLTTLLHNQGSLVQAWPHIELTLTDTNDKPLLRRVFAPAQYLPQGFAPAAGFAARGEQPVKLSFQLDQLKPSGYRIAIFYP</sequence>
<feature type="transmembrane region" description="Helical" evidence="2">
    <location>
        <begin position="333"/>
        <end position="354"/>
    </location>
</feature>
<name>A0A4Y9T3R8_9BURK</name>
<feature type="region of interest" description="Disordered" evidence="1">
    <location>
        <begin position="60"/>
        <end position="130"/>
    </location>
</feature>
<feature type="region of interest" description="Disordered" evidence="1">
    <location>
        <begin position="142"/>
        <end position="327"/>
    </location>
</feature>
<dbReference type="InterPro" id="IPR011723">
    <property type="entry name" value="Znf/thioredoxin_put"/>
</dbReference>
<comment type="caution">
    <text evidence="4">The sequence shown here is derived from an EMBL/GenBank/DDBJ whole genome shotgun (WGS) entry which is preliminary data.</text>
</comment>
<dbReference type="OrthoDB" id="5294582at2"/>
<feature type="compositionally biased region" description="Low complexity" evidence="1">
    <location>
        <begin position="106"/>
        <end position="125"/>
    </location>
</feature>
<dbReference type="InterPro" id="IPR021834">
    <property type="entry name" value="DUF3426"/>
</dbReference>
<feature type="domain" description="Zinc finger/thioredoxin putative" evidence="3">
    <location>
        <begin position="3"/>
        <end position="38"/>
    </location>
</feature>
<organism evidence="4 5">
    <name type="scientific">Massilia horti</name>
    <dbReference type="NCBI Taxonomy" id="2562153"/>
    <lineage>
        <taxon>Bacteria</taxon>
        <taxon>Pseudomonadati</taxon>
        <taxon>Pseudomonadota</taxon>
        <taxon>Betaproteobacteria</taxon>
        <taxon>Burkholderiales</taxon>
        <taxon>Oxalobacteraceae</taxon>
        <taxon>Telluria group</taxon>
        <taxon>Massilia</taxon>
    </lineage>
</organism>
<gene>
    <name evidence="4" type="ORF">E4O92_05070</name>
</gene>
<feature type="compositionally biased region" description="Basic and acidic residues" evidence="1">
    <location>
        <begin position="311"/>
        <end position="327"/>
    </location>
</feature>
<dbReference type="Pfam" id="PF13719">
    <property type="entry name" value="Zn_ribbon_5"/>
    <property type="match status" value="1"/>
</dbReference>
<dbReference type="AlphaFoldDB" id="A0A4Y9T3R8"/>
<feature type="compositionally biased region" description="Acidic residues" evidence="1">
    <location>
        <begin position="235"/>
        <end position="250"/>
    </location>
</feature>
<evidence type="ECO:0000313" key="5">
    <source>
        <dbReference type="Proteomes" id="UP000297258"/>
    </source>
</evidence>
<proteinExistence type="predicted"/>
<keyword evidence="5" id="KW-1185">Reference proteome</keyword>
<keyword evidence="2" id="KW-0472">Membrane</keyword>
<dbReference type="Pfam" id="PF11906">
    <property type="entry name" value="DUF3426"/>
    <property type="match status" value="1"/>
</dbReference>
<feature type="compositionally biased region" description="Basic and acidic residues" evidence="1">
    <location>
        <begin position="93"/>
        <end position="105"/>
    </location>
</feature>
<dbReference type="EMBL" id="SPUM01000031">
    <property type="protein sequence ID" value="TFW34029.1"/>
    <property type="molecule type" value="Genomic_DNA"/>
</dbReference>
<feature type="compositionally biased region" description="Low complexity" evidence="1">
    <location>
        <begin position="212"/>
        <end position="222"/>
    </location>
</feature>
<reference evidence="4 5" key="1">
    <citation type="submission" date="2019-03" db="EMBL/GenBank/DDBJ databases">
        <title>Draft genome of Massilia hortus sp. nov., a novel bacterial species of the Oxalobacteraceae family.</title>
        <authorList>
            <person name="Peta V."/>
            <person name="Raths R."/>
            <person name="Bucking H."/>
        </authorList>
    </citation>
    <scope>NUCLEOTIDE SEQUENCE [LARGE SCALE GENOMIC DNA]</scope>
    <source>
        <strain evidence="4 5">ONC3</strain>
    </source>
</reference>
<keyword evidence="2" id="KW-1133">Transmembrane helix</keyword>
<evidence type="ECO:0000259" key="3">
    <source>
        <dbReference type="Pfam" id="PF13719"/>
    </source>
</evidence>
<dbReference type="NCBIfam" id="TIGR02098">
    <property type="entry name" value="MJ0042_CXXC"/>
    <property type="match status" value="1"/>
</dbReference>
<keyword evidence="2" id="KW-0812">Transmembrane</keyword>
<dbReference type="Proteomes" id="UP000297258">
    <property type="component" value="Unassembled WGS sequence"/>
</dbReference>
<evidence type="ECO:0000256" key="1">
    <source>
        <dbReference type="SAM" id="MobiDB-lite"/>
    </source>
</evidence>
<evidence type="ECO:0000256" key="2">
    <source>
        <dbReference type="SAM" id="Phobius"/>
    </source>
</evidence>
<protein>
    <submittedName>
        <fullName evidence="4">DUF3426 domain-containing protein</fullName>
    </submittedName>
</protein>
<accession>A0A4Y9T3R8</accession>